<feature type="signal peptide" evidence="1">
    <location>
        <begin position="1"/>
        <end position="20"/>
    </location>
</feature>
<reference evidence="2" key="1">
    <citation type="submission" date="2020-06" db="EMBL/GenBank/DDBJ databases">
        <title>Draft genome sequences of strains closely related to Aspergillus parafelis and Aspergillus hiratsukae.</title>
        <authorList>
            <person name="Dos Santos R.A.C."/>
            <person name="Rivero-Menendez O."/>
            <person name="Steenwyk J.L."/>
            <person name="Mead M.E."/>
            <person name="Goldman G.H."/>
            <person name="Alastruey-Izquierdo A."/>
            <person name="Rokas A."/>
        </authorList>
    </citation>
    <scope>NUCLEOTIDE SEQUENCE</scope>
    <source>
        <strain evidence="2">CNM-CM7691</strain>
    </source>
</reference>
<name>A0A8H6QWD1_9EURO</name>
<keyword evidence="1" id="KW-0732">Signal</keyword>
<evidence type="ECO:0000256" key="1">
    <source>
        <dbReference type="SAM" id="SignalP"/>
    </source>
</evidence>
<proteinExistence type="predicted"/>
<organism evidence="2 3">
    <name type="scientific">Aspergillus felis</name>
    <dbReference type="NCBI Taxonomy" id="1287682"/>
    <lineage>
        <taxon>Eukaryota</taxon>
        <taxon>Fungi</taxon>
        <taxon>Dikarya</taxon>
        <taxon>Ascomycota</taxon>
        <taxon>Pezizomycotina</taxon>
        <taxon>Eurotiomycetes</taxon>
        <taxon>Eurotiomycetidae</taxon>
        <taxon>Eurotiales</taxon>
        <taxon>Aspergillaceae</taxon>
        <taxon>Aspergillus</taxon>
        <taxon>Aspergillus subgen. Fumigati</taxon>
    </lineage>
</organism>
<dbReference type="EMBL" id="JACBAG010001848">
    <property type="protein sequence ID" value="KAF7180078.1"/>
    <property type="molecule type" value="Genomic_DNA"/>
</dbReference>
<comment type="caution">
    <text evidence="2">The sequence shown here is derived from an EMBL/GenBank/DDBJ whole genome shotgun (WGS) entry which is preliminary data.</text>
</comment>
<keyword evidence="3" id="KW-1185">Reference proteome</keyword>
<sequence length="124" mass="13663">MRFLDTFLLGLAVAGTAVLATIDLGQIENSAGQPLVNVAWIGGDNPCGKKEYTAITASGESPCGVRFTLSNGYTYYERNCGISALDIWNNDGSFNSHCQTKSWRCQLNSGTYIRQTWTCYRGYR</sequence>
<dbReference type="Proteomes" id="UP000641853">
    <property type="component" value="Unassembled WGS sequence"/>
</dbReference>
<evidence type="ECO:0000313" key="2">
    <source>
        <dbReference type="EMBL" id="KAF7180078.1"/>
    </source>
</evidence>
<evidence type="ECO:0000313" key="3">
    <source>
        <dbReference type="Proteomes" id="UP000641853"/>
    </source>
</evidence>
<accession>A0A8H6QWD1</accession>
<gene>
    <name evidence="2" type="ORF">CNMCM7691_009244</name>
</gene>
<protein>
    <submittedName>
        <fullName evidence="2">Uncharacterized protein</fullName>
    </submittedName>
</protein>
<dbReference type="AlphaFoldDB" id="A0A8H6QWD1"/>
<feature type="chain" id="PRO_5034333370" evidence="1">
    <location>
        <begin position="21"/>
        <end position="124"/>
    </location>
</feature>